<organism evidence="1 2">
    <name type="scientific">Acetobacter thailandicus</name>
    <dbReference type="NCBI Taxonomy" id="1502842"/>
    <lineage>
        <taxon>Bacteria</taxon>
        <taxon>Pseudomonadati</taxon>
        <taxon>Pseudomonadota</taxon>
        <taxon>Alphaproteobacteria</taxon>
        <taxon>Acetobacterales</taxon>
        <taxon>Acetobacteraceae</taxon>
        <taxon>Acetobacter</taxon>
    </lineage>
</organism>
<evidence type="ECO:0000313" key="2">
    <source>
        <dbReference type="Proteomes" id="UP001301152"/>
    </source>
</evidence>
<evidence type="ECO:0000313" key="1">
    <source>
        <dbReference type="EMBL" id="MCX2563225.1"/>
    </source>
</evidence>
<dbReference type="NCBIfam" id="TIGR03373">
    <property type="entry name" value="VI_minor_4"/>
    <property type="match status" value="1"/>
</dbReference>
<dbReference type="Proteomes" id="UP001301152">
    <property type="component" value="Unassembled WGS sequence"/>
</dbReference>
<accession>A0ABT3QD85</accession>
<keyword evidence="2" id="KW-1185">Reference proteome</keyword>
<dbReference type="InterPro" id="IPR038225">
    <property type="entry name" value="TagF_sf"/>
</dbReference>
<protein>
    <submittedName>
        <fullName evidence="1">Type VI secretion system-associated protein TagF</fullName>
    </submittedName>
</protein>
<proteinExistence type="predicted"/>
<dbReference type="InterPro" id="IPR017748">
    <property type="entry name" value="TagF"/>
</dbReference>
<reference evidence="1 2" key="1">
    <citation type="submission" date="2022-11" db="EMBL/GenBank/DDBJ databases">
        <title>Genome sequencing of Acetobacter type strain.</title>
        <authorList>
            <person name="Heo J."/>
            <person name="Lee D."/>
            <person name="Han B.-H."/>
            <person name="Hong S.-B."/>
            <person name="Kwon S.-W."/>
        </authorList>
    </citation>
    <scope>NUCLEOTIDE SEQUENCE [LARGE SCALE GENOMIC DNA]</scope>
    <source>
        <strain evidence="1 2">KACC 21253</strain>
    </source>
</reference>
<comment type="caution">
    <text evidence="1">The sequence shown here is derived from an EMBL/GenBank/DDBJ whole genome shotgun (WGS) entry which is preliminary data.</text>
</comment>
<dbReference type="EMBL" id="JAPIUZ010000001">
    <property type="protein sequence ID" value="MCX2563225.1"/>
    <property type="molecule type" value="Genomic_DNA"/>
</dbReference>
<dbReference type="Pfam" id="PF09867">
    <property type="entry name" value="TagF_N"/>
    <property type="match status" value="1"/>
</dbReference>
<dbReference type="Gene3D" id="3.40.1730.10">
    <property type="entry name" value="pa0076 domain"/>
    <property type="match status" value="1"/>
</dbReference>
<sequence>MPEQAGFCGKLPARGDFIRRGLSETLVSCWDNWVARNLAYTHTVITQDEWVKGWVIAPLWRLSLPAGHLSEQPVSGLIMPSIDKAGRYFPFFAGVEGISAAINTGSFWHEMEHACRDALMHTIEPDELFLQLQNIPAPEETSCMTEQGLWMTEGNNTIPAQTLTYQELPEQELFAKLFWA</sequence>
<gene>
    <name evidence="1" type="primary">tagF</name>
    <name evidence="1" type="ORF">OQ497_04505</name>
</gene>
<name>A0ABT3QD85_9PROT</name>
<dbReference type="RefSeq" id="WP_173559001.1">
    <property type="nucleotide sequence ID" value="NZ_JAPIUZ010000001.1"/>
</dbReference>
<dbReference type="PIRSF" id="PIRSF029287">
    <property type="entry name" value="UCP029287"/>
    <property type="match status" value="1"/>
</dbReference>